<dbReference type="PANTHER" id="PTHR24198">
    <property type="entry name" value="ANKYRIN REPEAT AND PROTEIN KINASE DOMAIN-CONTAINING PROTEIN"/>
    <property type="match status" value="1"/>
</dbReference>
<dbReference type="InterPro" id="IPR036770">
    <property type="entry name" value="Ankyrin_rpt-contain_sf"/>
</dbReference>
<evidence type="ECO:0000313" key="5">
    <source>
        <dbReference type="Proteomes" id="UP000054495"/>
    </source>
</evidence>
<evidence type="ECO:0000256" key="3">
    <source>
        <dbReference type="PROSITE-ProRule" id="PRU00023"/>
    </source>
</evidence>
<keyword evidence="1" id="KW-0677">Repeat</keyword>
<dbReference type="InterPro" id="IPR002110">
    <property type="entry name" value="Ankyrin_rpt"/>
</dbReference>
<dbReference type="SMART" id="SM00248">
    <property type="entry name" value="ANK"/>
    <property type="match status" value="4"/>
</dbReference>
<name>A0A0D6M313_9BILA</name>
<dbReference type="Pfam" id="PF00023">
    <property type="entry name" value="Ank"/>
    <property type="match status" value="1"/>
</dbReference>
<dbReference type="PANTHER" id="PTHR24198:SF165">
    <property type="entry name" value="ANKYRIN REPEAT-CONTAINING PROTEIN-RELATED"/>
    <property type="match status" value="1"/>
</dbReference>
<evidence type="ECO:0000256" key="2">
    <source>
        <dbReference type="ARBA" id="ARBA00023043"/>
    </source>
</evidence>
<reference evidence="4 5" key="1">
    <citation type="submission" date="2013-05" db="EMBL/GenBank/DDBJ databases">
        <title>Draft genome of the parasitic nematode Anyclostoma ceylanicum.</title>
        <authorList>
            <person name="Mitreva M."/>
        </authorList>
    </citation>
    <scope>NUCLEOTIDE SEQUENCE [LARGE SCALE GENOMIC DNA]</scope>
</reference>
<dbReference type="SUPFAM" id="SSF48403">
    <property type="entry name" value="Ankyrin repeat"/>
    <property type="match status" value="1"/>
</dbReference>
<dbReference type="PROSITE" id="PS50297">
    <property type="entry name" value="ANK_REP_REGION"/>
    <property type="match status" value="1"/>
</dbReference>
<dbReference type="AlphaFoldDB" id="A0A0D6M313"/>
<dbReference type="EMBL" id="KE124811">
    <property type="protein sequence ID" value="EPB78504.1"/>
    <property type="molecule type" value="Genomic_DNA"/>
</dbReference>
<dbReference type="Pfam" id="PF12796">
    <property type="entry name" value="Ank_2"/>
    <property type="match status" value="1"/>
</dbReference>
<feature type="repeat" description="ANK" evidence="3">
    <location>
        <begin position="121"/>
        <end position="153"/>
    </location>
</feature>
<dbReference type="Proteomes" id="UP000054495">
    <property type="component" value="Unassembled WGS sequence"/>
</dbReference>
<organism evidence="4 5">
    <name type="scientific">Ancylostoma ceylanicum</name>
    <dbReference type="NCBI Taxonomy" id="53326"/>
    <lineage>
        <taxon>Eukaryota</taxon>
        <taxon>Metazoa</taxon>
        <taxon>Ecdysozoa</taxon>
        <taxon>Nematoda</taxon>
        <taxon>Chromadorea</taxon>
        <taxon>Rhabditida</taxon>
        <taxon>Rhabditina</taxon>
        <taxon>Rhabditomorpha</taxon>
        <taxon>Strongyloidea</taxon>
        <taxon>Ancylostomatidae</taxon>
        <taxon>Ancylostomatinae</taxon>
        <taxon>Ancylostoma</taxon>
    </lineage>
</organism>
<protein>
    <submittedName>
        <fullName evidence="4">Uncharacterized protein</fullName>
    </submittedName>
</protein>
<sequence>MNWLQPGQRVFVEEREARHAEKLHEYSHLPWDSIYNVMTLGKIGSITDISEDWQTVVVRFYLWSRSDEFGIFNDGQLMAVDVVWHARALRPLYKIHFEIGDHAVLEQFDEEGQLLNSVSESGYTPLMCAVADGNWTATVALLSLGAQRDVADANGNTLLHMAAERGHVMILEGLLMFLGNEVNRPNSDGDTPMHLAARGQHAACLDRLLNTNHLHSNIQNANGDSPMHIVCGLPESPTKIAMVGRLLANARLNLHLYNEDELTPVHIAISKDCHKFVISNFLIVWHLKILTMGSWALVQAGCPLNAQDCDGQTASHLLVRELNRITQTSRECNVIDLPNTVFYAINSCSDLINMVRILEYCERGEWIRVFQNLHDIASRVRPHWQLACLCFLAARGADMTVM</sequence>
<proteinExistence type="predicted"/>
<dbReference type="PROSITE" id="PS50088">
    <property type="entry name" value="ANK_REPEAT"/>
    <property type="match status" value="2"/>
</dbReference>
<evidence type="ECO:0000256" key="1">
    <source>
        <dbReference type="ARBA" id="ARBA00022737"/>
    </source>
</evidence>
<evidence type="ECO:0000313" key="4">
    <source>
        <dbReference type="EMBL" id="EPB78504.1"/>
    </source>
</evidence>
<accession>A0A0D6M313</accession>
<keyword evidence="5" id="KW-1185">Reference proteome</keyword>
<keyword evidence="2 3" id="KW-0040">ANK repeat</keyword>
<dbReference type="Gene3D" id="1.25.40.20">
    <property type="entry name" value="Ankyrin repeat-containing domain"/>
    <property type="match status" value="2"/>
</dbReference>
<feature type="repeat" description="ANK" evidence="3">
    <location>
        <begin position="154"/>
        <end position="187"/>
    </location>
</feature>
<gene>
    <name evidence="4" type="ORF">ANCCEY_02464</name>
</gene>